<accession>U4KX11</accession>
<reference evidence="1 2" key="1">
    <citation type="journal article" date="2013" name="PLoS Genet.">
        <title>The genome and development-dependent transcriptomes of Pyronema confluens: a window into fungal evolution.</title>
        <authorList>
            <person name="Traeger S."/>
            <person name="Altegoer F."/>
            <person name="Freitag M."/>
            <person name="Gabaldon T."/>
            <person name="Kempken F."/>
            <person name="Kumar A."/>
            <person name="Marcet-Houben M."/>
            <person name="Poggeler S."/>
            <person name="Stajich J.E."/>
            <person name="Nowrousian M."/>
        </authorList>
    </citation>
    <scope>NUCLEOTIDE SEQUENCE [LARGE SCALE GENOMIC DNA]</scope>
    <source>
        <strain evidence="2">CBS 100304</strain>
        <tissue evidence="1">Vegetative mycelium</tissue>
    </source>
</reference>
<dbReference type="GO" id="GO:0005739">
    <property type="term" value="C:mitochondrion"/>
    <property type="evidence" value="ECO:0007669"/>
    <property type="project" value="TreeGrafter"/>
</dbReference>
<proteinExistence type="predicted"/>
<dbReference type="InterPro" id="IPR001753">
    <property type="entry name" value="Enoyl-CoA_hydra/iso"/>
</dbReference>
<name>U4KX11_PYROM</name>
<dbReference type="GO" id="GO:0006635">
    <property type="term" value="P:fatty acid beta-oxidation"/>
    <property type="evidence" value="ECO:0007669"/>
    <property type="project" value="TreeGrafter"/>
</dbReference>
<dbReference type="PANTHER" id="PTHR11941:SF158">
    <property type="entry name" value="ENOYL-COA HYDRATASE (AFU_ORTHOLOGUE AFUA_2G10650)"/>
    <property type="match status" value="1"/>
</dbReference>
<sequence>MAPTNPTFNPPPPHVDSHILISFPTPQILLVTLNRPRSMNCISNAAHAQLVQIWSWYDSIPSLRCAIITGAREGSRRPAFCAGQDLKEWQASADQGRPTGRVGGFAGLSTRVGKKPVISAVHGICYGGGLEAAANTDLIIAHRDSSFGLPESARGVVAIAGVLPRIAVTVGLQRAGELAMTGRLLTAEDAKAWGLVNEVVEGDVVEAAVRWAQKICDQSPDSIIVSREGIRSVFSGDGVDEANRKIEEGSWVGLQEGENIKEGLKAFVEKREVRWVDSKL</sequence>
<dbReference type="EMBL" id="HF935274">
    <property type="protein sequence ID" value="CCX05821.1"/>
    <property type="molecule type" value="Genomic_DNA"/>
</dbReference>
<dbReference type="STRING" id="1076935.U4KX11"/>
<keyword evidence="2" id="KW-1185">Reference proteome</keyword>
<dbReference type="OrthoDB" id="2139957at2759"/>
<dbReference type="Pfam" id="PF00378">
    <property type="entry name" value="ECH_1"/>
    <property type="match status" value="1"/>
</dbReference>
<protein>
    <submittedName>
        <fullName evidence="1">Similar to Carnitinyl-CoA dehydratase acc. no. B1LFW9</fullName>
    </submittedName>
</protein>
<dbReference type="OMA" id="DPDLHWK"/>
<dbReference type="SUPFAM" id="SSF52096">
    <property type="entry name" value="ClpP/crotonase"/>
    <property type="match status" value="1"/>
</dbReference>
<dbReference type="Proteomes" id="UP000018144">
    <property type="component" value="Unassembled WGS sequence"/>
</dbReference>
<dbReference type="Gene3D" id="3.90.226.10">
    <property type="entry name" value="2-enoyl-CoA Hydratase, Chain A, domain 1"/>
    <property type="match status" value="1"/>
</dbReference>
<dbReference type="eggNOG" id="KOG1680">
    <property type="taxonomic scope" value="Eukaryota"/>
</dbReference>
<organism evidence="1 2">
    <name type="scientific">Pyronema omphalodes (strain CBS 100304)</name>
    <name type="common">Pyronema confluens</name>
    <dbReference type="NCBI Taxonomy" id="1076935"/>
    <lineage>
        <taxon>Eukaryota</taxon>
        <taxon>Fungi</taxon>
        <taxon>Dikarya</taxon>
        <taxon>Ascomycota</taxon>
        <taxon>Pezizomycotina</taxon>
        <taxon>Pezizomycetes</taxon>
        <taxon>Pezizales</taxon>
        <taxon>Pyronemataceae</taxon>
        <taxon>Pyronema</taxon>
    </lineage>
</organism>
<evidence type="ECO:0000313" key="1">
    <source>
        <dbReference type="EMBL" id="CCX05821.1"/>
    </source>
</evidence>
<gene>
    <name evidence="1" type="ORF">PCON_05408</name>
</gene>
<dbReference type="CDD" id="cd06558">
    <property type="entry name" value="crotonase-like"/>
    <property type="match status" value="1"/>
</dbReference>
<dbReference type="PANTHER" id="PTHR11941">
    <property type="entry name" value="ENOYL-COA HYDRATASE-RELATED"/>
    <property type="match status" value="1"/>
</dbReference>
<evidence type="ECO:0000313" key="2">
    <source>
        <dbReference type="Proteomes" id="UP000018144"/>
    </source>
</evidence>
<dbReference type="AlphaFoldDB" id="U4KX11"/>
<dbReference type="InterPro" id="IPR029045">
    <property type="entry name" value="ClpP/crotonase-like_dom_sf"/>
</dbReference>